<sequence>MGAQIHVGTFTRSLLIQIARITGGLERADLDVRESLVPSSPAQFQSLEAGEFDLVMTSPDNALAYRFLSQNPLGRNIPVQILAAIDRGLGLSLCTAPGIKDAESIRGQGVGVDVPQSGFAFVAYALLENAGLLPGDYEIQTLGSTPRRAEALIAGACAATVLNAGNELRATGAGCTTVSRATDLGPYLGTVLAALSPTNSIDEVSRLRFADVLLETSHEIQTGRWEAEVIEQAMSLLDLTESEARAHYLILKDPKEGLVPGGIVDRESIATLVGLRRKYLPSSELDVVADSLSVLVNDRALAASPA</sequence>
<comment type="similarity">
    <text evidence="2">Belongs to the bacterial solute-binding protein SsuA/TauA family.</text>
</comment>
<comment type="caution">
    <text evidence="4">The sequence shown here is derived from an EMBL/GenBank/DDBJ whole genome shotgun (WGS) entry which is preliminary data.</text>
</comment>
<dbReference type="PANTHER" id="PTHR30024">
    <property type="entry name" value="ALIPHATIC SULFONATES-BINDING PROTEIN-RELATED"/>
    <property type="match status" value="1"/>
</dbReference>
<dbReference type="EMBL" id="MLJW01001518">
    <property type="protein sequence ID" value="OIQ77863.1"/>
    <property type="molecule type" value="Genomic_DNA"/>
</dbReference>
<dbReference type="AlphaFoldDB" id="A0A1J5QCY8"/>
<keyword evidence="3" id="KW-0732">Signal</keyword>
<evidence type="ECO:0000313" key="4">
    <source>
        <dbReference type="EMBL" id="OIQ77863.1"/>
    </source>
</evidence>
<name>A0A1J5QCY8_9ZZZZ</name>
<reference evidence="4" key="1">
    <citation type="submission" date="2016-10" db="EMBL/GenBank/DDBJ databases">
        <title>Sequence of Gallionella enrichment culture.</title>
        <authorList>
            <person name="Poehlein A."/>
            <person name="Muehling M."/>
            <person name="Daniel R."/>
        </authorList>
    </citation>
    <scope>NUCLEOTIDE SEQUENCE</scope>
</reference>
<dbReference type="PANTHER" id="PTHR30024:SF47">
    <property type="entry name" value="TAURINE-BINDING PERIPLASMIC PROTEIN"/>
    <property type="match status" value="1"/>
</dbReference>
<evidence type="ECO:0000256" key="3">
    <source>
        <dbReference type="ARBA" id="ARBA00022729"/>
    </source>
</evidence>
<evidence type="ECO:0008006" key="5">
    <source>
        <dbReference type="Google" id="ProtNLM"/>
    </source>
</evidence>
<dbReference type="Gene3D" id="3.40.190.10">
    <property type="entry name" value="Periplasmic binding protein-like II"/>
    <property type="match status" value="2"/>
</dbReference>
<evidence type="ECO:0000256" key="2">
    <source>
        <dbReference type="ARBA" id="ARBA00010742"/>
    </source>
</evidence>
<organism evidence="4">
    <name type="scientific">mine drainage metagenome</name>
    <dbReference type="NCBI Taxonomy" id="410659"/>
    <lineage>
        <taxon>unclassified sequences</taxon>
        <taxon>metagenomes</taxon>
        <taxon>ecological metagenomes</taxon>
    </lineage>
</organism>
<comment type="subcellular location">
    <subcellularLocation>
        <location evidence="1">Periplasm</location>
    </subcellularLocation>
</comment>
<protein>
    <recommendedName>
        <fullName evidence="5">SsuA/THI5-like domain-containing protein</fullName>
    </recommendedName>
</protein>
<gene>
    <name evidence="4" type="ORF">GALL_404370</name>
</gene>
<proteinExistence type="inferred from homology"/>
<accession>A0A1J5QCY8</accession>
<dbReference type="SUPFAM" id="SSF53850">
    <property type="entry name" value="Periplasmic binding protein-like II"/>
    <property type="match status" value="1"/>
</dbReference>
<evidence type="ECO:0000256" key="1">
    <source>
        <dbReference type="ARBA" id="ARBA00004418"/>
    </source>
</evidence>
<dbReference type="GO" id="GO:0042597">
    <property type="term" value="C:periplasmic space"/>
    <property type="evidence" value="ECO:0007669"/>
    <property type="project" value="UniProtKB-SubCell"/>
</dbReference>